<dbReference type="PANTHER" id="PTHR43766">
    <property type="entry name" value="TRYPTOPHAN--TRNA LIGASE, MITOCHONDRIAL"/>
    <property type="match status" value="1"/>
</dbReference>
<dbReference type="PANTHER" id="PTHR43766:SF1">
    <property type="entry name" value="TRYPTOPHAN--TRNA LIGASE, MITOCHONDRIAL"/>
    <property type="match status" value="1"/>
</dbReference>
<reference evidence="12 13" key="1">
    <citation type="journal article" date="2015" name="Nature">
        <title>rRNA introns, odd ribosomes, and small enigmatic genomes across a large radiation of phyla.</title>
        <authorList>
            <person name="Brown C.T."/>
            <person name="Hug L.A."/>
            <person name="Thomas B.C."/>
            <person name="Sharon I."/>
            <person name="Castelle C.J."/>
            <person name="Singh A."/>
            <person name="Wilkins M.J."/>
            <person name="Williams K.H."/>
            <person name="Banfield J.F."/>
        </authorList>
    </citation>
    <scope>NUCLEOTIDE SEQUENCE [LARGE SCALE GENOMIC DNA]</scope>
</reference>
<evidence type="ECO:0000256" key="1">
    <source>
        <dbReference type="ARBA" id="ARBA00005594"/>
    </source>
</evidence>
<evidence type="ECO:0000256" key="9">
    <source>
        <dbReference type="NCBIfam" id="TIGR00233"/>
    </source>
</evidence>
<dbReference type="GO" id="GO:0004830">
    <property type="term" value="F:tryptophan-tRNA ligase activity"/>
    <property type="evidence" value="ECO:0007669"/>
    <property type="project" value="UniProtKB-UniRule"/>
</dbReference>
<organism evidence="12 13">
    <name type="scientific">Candidatus Woesebacteria bacterium GW2011_GWA1_37_8</name>
    <dbReference type="NCBI Taxonomy" id="1618546"/>
    <lineage>
        <taxon>Bacteria</taxon>
        <taxon>Candidatus Woeseibacteriota</taxon>
    </lineage>
</organism>
<evidence type="ECO:0000256" key="5">
    <source>
        <dbReference type="ARBA" id="ARBA00022840"/>
    </source>
</evidence>
<dbReference type="NCBIfam" id="TIGR00233">
    <property type="entry name" value="trpS"/>
    <property type="match status" value="1"/>
</dbReference>
<dbReference type="FunFam" id="1.10.240.10:FF:000005">
    <property type="entry name" value="Tryptophan--tRNA ligase"/>
    <property type="match status" value="1"/>
</dbReference>
<evidence type="ECO:0000313" key="12">
    <source>
        <dbReference type="EMBL" id="KKQ43110.1"/>
    </source>
</evidence>
<comment type="similarity">
    <text evidence="1 10">Belongs to the class-I aminoacyl-tRNA synthetase family.</text>
</comment>
<keyword evidence="4 10" id="KW-0547">Nucleotide-binding</keyword>
<evidence type="ECO:0000256" key="6">
    <source>
        <dbReference type="ARBA" id="ARBA00022917"/>
    </source>
</evidence>
<dbReference type="InterPro" id="IPR002305">
    <property type="entry name" value="aa-tRNA-synth_Ic"/>
</dbReference>
<keyword evidence="5 10" id="KW-0067">ATP-binding</keyword>
<dbReference type="EMBL" id="LBTR01000054">
    <property type="protein sequence ID" value="KKQ43110.1"/>
    <property type="molecule type" value="Genomic_DNA"/>
</dbReference>
<dbReference type="InterPro" id="IPR002306">
    <property type="entry name" value="Trp-tRNA-ligase"/>
</dbReference>
<proteinExistence type="inferred from homology"/>
<dbReference type="GO" id="GO:0006436">
    <property type="term" value="P:tryptophanyl-tRNA aminoacylation"/>
    <property type="evidence" value="ECO:0007669"/>
    <property type="project" value="UniProtKB-UniRule"/>
</dbReference>
<sequence>MKKRVLSGIRATGKLHLGNYLGAVKGMLALQDDPGYETLFMVADLHSINSPYDPKTFQESVRSVVIDYLSAGLDPEKSTIFVQSHVPEHIELSYLFSSVLTVARMLHLPTYKDKLKEDAENANMAMLYYPVLMASDILIYKANEVPVGDDQLPHLEISREVARKMNEKFGTNFPEPTQFKTQGHSVPSLTGEGKMSKSVEGSFIALTDELETIRKKLASVPTDSGKGEKVPTEGGVATLLKFVELFMGAEKRQEYENAYVREGIRYSELKNALAESIYKELEPIQNKRKELESSPAFVNQVIKDGAEKAGAIAKETLVEVKEKMGLI</sequence>
<keyword evidence="7 10" id="KW-0030">Aminoacyl-tRNA synthetase</keyword>
<comment type="caution">
    <text evidence="12">The sequence shown here is derived from an EMBL/GenBank/DDBJ whole genome shotgun (WGS) entry which is preliminary data.</text>
</comment>
<dbReference type="GO" id="GO:0005524">
    <property type="term" value="F:ATP binding"/>
    <property type="evidence" value="ECO:0007669"/>
    <property type="project" value="UniProtKB-KW"/>
</dbReference>
<dbReference type="EC" id="6.1.1.2" evidence="2 9"/>
<accession>A0A0G0HX29</accession>
<evidence type="ECO:0000256" key="11">
    <source>
        <dbReference type="SAM" id="MobiDB-lite"/>
    </source>
</evidence>
<gene>
    <name evidence="12" type="ORF">US62_C0054G0004</name>
</gene>
<comment type="catalytic activity">
    <reaction evidence="8">
        <text>tRNA(Trp) + L-tryptophan + ATP = L-tryptophyl-tRNA(Trp) + AMP + diphosphate + H(+)</text>
        <dbReference type="Rhea" id="RHEA:24080"/>
        <dbReference type="Rhea" id="RHEA-COMP:9671"/>
        <dbReference type="Rhea" id="RHEA-COMP:9705"/>
        <dbReference type="ChEBI" id="CHEBI:15378"/>
        <dbReference type="ChEBI" id="CHEBI:30616"/>
        <dbReference type="ChEBI" id="CHEBI:33019"/>
        <dbReference type="ChEBI" id="CHEBI:57912"/>
        <dbReference type="ChEBI" id="CHEBI:78442"/>
        <dbReference type="ChEBI" id="CHEBI:78535"/>
        <dbReference type="ChEBI" id="CHEBI:456215"/>
        <dbReference type="EC" id="6.1.1.2"/>
    </reaction>
</comment>
<name>A0A0G0HX29_9BACT</name>
<evidence type="ECO:0000256" key="4">
    <source>
        <dbReference type="ARBA" id="ARBA00022741"/>
    </source>
</evidence>
<evidence type="ECO:0000256" key="2">
    <source>
        <dbReference type="ARBA" id="ARBA00013161"/>
    </source>
</evidence>
<feature type="compositionally biased region" description="Polar residues" evidence="11">
    <location>
        <begin position="174"/>
        <end position="188"/>
    </location>
</feature>
<dbReference type="Proteomes" id="UP000034603">
    <property type="component" value="Unassembled WGS sequence"/>
</dbReference>
<dbReference type="AlphaFoldDB" id="A0A0G0HX29"/>
<dbReference type="PRINTS" id="PR01039">
    <property type="entry name" value="TRNASYNTHTRP"/>
</dbReference>
<keyword evidence="6 10" id="KW-0648">Protein biosynthesis</keyword>
<feature type="region of interest" description="Disordered" evidence="11">
    <location>
        <begin position="172"/>
        <end position="194"/>
    </location>
</feature>
<dbReference type="InterPro" id="IPR014729">
    <property type="entry name" value="Rossmann-like_a/b/a_fold"/>
</dbReference>
<evidence type="ECO:0000256" key="7">
    <source>
        <dbReference type="ARBA" id="ARBA00023146"/>
    </source>
</evidence>
<evidence type="ECO:0000256" key="10">
    <source>
        <dbReference type="RuleBase" id="RU363036"/>
    </source>
</evidence>
<dbReference type="InterPro" id="IPR050203">
    <property type="entry name" value="Trp-tRNA_synthetase"/>
</dbReference>
<dbReference type="Pfam" id="PF00579">
    <property type="entry name" value="tRNA-synt_1b"/>
    <property type="match status" value="1"/>
</dbReference>
<dbReference type="Gene3D" id="3.40.50.620">
    <property type="entry name" value="HUPs"/>
    <property type="match status" value="1"/>
</dbReference>
<evidence type="ECO:0000256" key="3">
    <source>
        <dbReference type="ARBA" id="ARBA00022598"/>
    </source>
</evidence>
<keyword evidence="3 10" id="KW-0436">Ligase</keyword>
<protein>
    <recommendedName>
        <fullName evidence="2 9">Tryptophan--tRNA ligase</fullName>
        <ecNumber evidence="2 9">6.1.1.2</ecNumber>
    </recommendedName>
</protein>
<dbReference type="GO" id="GO:0005829">
    <property type="term" value="C:cytosol"/>
    <property type="evidence" value="ECO:0007669"/>
    <property type="project" value="TreeGrafter"/>
</dbReference>
<evidence type="ECO:0000313" key="13">
    <source>
        <dbReference type="Proteomes" id="UP000034603"/>
    </source>
</evidence>
<dbReference type="CDD" id="cd00806">
    <property type="entry name" value="TrpRS_core"/>
    <property type="match status" value="1"/>
</dbReference>
<dbReference type="SUPFAM" id="SSF52374">
    <property type="entry name" value="Nucleotidylyl transferase"/>
    <property type="match status" value="1"/>
</dbReference>
<evidence type="ECO:0000256" key="8">
    <source>
        <dbReference type="ARBA" id="ARBA00049929"/>
    </source>
</evidence>
<dbReference type="Gene3D" id="1.10.240.10">
    <property type="entry name" value="Tyrosyl-Transfer RNA Synthetase"/>
    <property type="match status" value="1"/>
</dbReference>
<dbReference type="PATRIC" id="fig|1618546.3.peg.1004"/>